<dbReference type="PROSITE" id="PS00171">
    <property type="entry name" value="TIM_1"/>
    <property type="match status" value="1"/>
</dbReference>
<dbReference type="GO" id="GO:0004807">
    <property type="term" value="F:triose-phosphate isomerase activity"/>
    <property type="evidence" value="ECO:0007669"/>
    <property type="project" value="InterPro"/>
</dbReference>
<dbReference type="GO" id="GO:0006096">
    <property type="term" value="P:glycolytic process"/>
    <property type="evidence" value="ECO:0007669"/>
    <property type="project" value="TreeGrafter"/>
</dbReference>
<feature type="non-terminal residue" evidence="2">
    <location>
        <position position="1"/>
    </location>
</feature>
<reference evidence="2" key="1">
    <citation type="journal article" date="2014" name="Front. Microbiol.">
        <title>High frequency of phylogenetically diverse reductive dehalogenase-homologous genes in deep subseafloor sedimentary metagenomes.</title>
        <authorList>
            <person name="Kawai M."/>
            <person name="Futagami T."/>
            <person name="Toyoda A."/>
            <person name="Takaki Y."/>
            <person name="Nishi S."/>
            <person name="Hori S."/>
            <person name="Arai W."/>
            <person name="Tsubouchi T."/>
            <person name="Morono Y."/>
            <person name="Uchiyama I."/>
            <person name="Ito T."/>
            <person name="Fujiyama A."/>
            <person name="Inagaki F."/>
            <person name="Takami H."/>
        </authorList>
    </citation>
    <scope>NUCLEOTIDE SEQUENCE</scope>
    <source>
        <strain evidence="2">Expedition CK06-06</strain>
    </source>
</reference>
<dbReference type="Gene3D" id="3.20.20.70">
    <property type="entry name" value="Aldolase class I"/>
    <property type="match status" value="1"/>
</dbReference>
<protein>
    <recommendedName>
        <fullName evidence="3">Triosephosphate isomerase</fullName>
    </recommendedName>
</protein>
<evidence type="ECO:0000256" key="1">
    <source>
        <dbReference type="ARBA" id="ARBA00023235"/>
    </source>
</evidence>
<dbReference type="AlphaFoldDB" id="X1SEF8"/>
<organism evidence="2">
    <name type="scientific">marine sediment metagenome</name>
    <dbReference type="NCBI Taxonomy" id="412755"/>
    <lineage>
        <taxon>unclassified sequences</taxon>
        <taxon>metagenomes</taxon>
        <taxon>ecological metagenomes</taxon>
    </lineage>
</organism>
<comment type="caution">
    <text evidence="2">The sequence shown here is derived from an EMBL/GenBank/DDBJ whole genome shotgun (WGS) entry which is preliminary data.</text>
</comment>
<keyword evidence="1" id="KW-0413">Isomerase</keyword>
<dbReference type="Pfam" id="PF00121">
    <property type="entry name" value="TIM"/>
    <property type="match status" value="1"/>
</dbReference>
<dbReference type="InterPro" id="IPR013785">
    <property type="entry name" value="Aldolase_TIM"/>
</dbReference>
<dbReference type="GO" id="GO:0005829">
    <property type="term" value="C:cytosol"/>
    <property type="evidence" value="ECO:0007669"/>
    <property type="project" value="TreeGrafter"/>
</dbReference>
<evidence type="ECO:0000313" key="2">
    <source>
        <dbReference type="EMBL" id="GAI73805.1"/>
    </source>
</evidence>
<dbReference type="CDD" id="cd00311">
    <property type="entry name" value="TIM"/>
    <property type="match status" value="1"/>
</dbReference>
<dbReference type="EMBL" id="BARW01010185">
    <property type="protein sequence ID" value="GAI73805.1"/>
    <property type="molecule type" value="Genomic_DNA"/>
</dbReference>
<dbReference type="GO" id="GO:0019563">
    <property type="term" value="P:glycerol catabolic process"/>
    <property type="evidence" value="ECO:0007669"/>
    <property type="project" value="TreeGrafter"/>
</dbReference>
<dbReference type="GO" id="GO:0046166">
    <property type="term" value="P:glyceraldehyde-3-phosphate biosynthetic process"/>
    <property type="evidence" value="ECO:0007669"/>
    <property type="project" value="TreeGrafter"/>
</dbReference>
<dbReference type="PANTHER" id="PTHR21139">
    <property type="entry name" value="TRIOSEPHOSPHATE ISOMERASE"/>
    <property type="match status" value="1"/>
</dbReference>
<proteinExistence type="predicted"/>
<gene>
    <name evidence="2" type="ORF">S12H4_20172</name>
</gene>
<dbReference type="InterPro" id="IPR020861">
    <property type="entry name" value="Triosephosphate_isomerase_AS"/>
</dbReference>
<dbReference type="SUPFAM" id="SSF51351">
    <property type="entry name" value="Triosephosphate isomerase (TIM)"/>
    <property type="match status" value="1"/>
</dbReference>
<evidence type="ECO:0008006" key="3">
    <source>
        <dbReference type="Google" id="ProtNLM"/>
    </source>
</evidence>
<dbReference type="GO" id="GO:0006094">
    <property type="term" value="P:gluconeogenesis"/>
    <property type="evidence" value="ECO:0007669"/>
    <property type="project" value="TreeGrafter"/>
</dbReference>
<dbReference type="InterPro" id="IPR035990">
    <property type="entry name" value="TIM_sf"/>
</dbReference>
<name>X1SEF8_9ZZZZ</name>
<dbReference type="PROSITE" id="PS51440">
    <property type="entry name" value="TIM_2"/>
    <property type="match status" value="1"/>
</dbReference>
<sequence>VGCEYVVLGHSERRQYFKETSEEIARKTEAALSVNLIPIVCVGEKLEEKESGKTESIIKQETKALFSKIDSTSAARIIIAYEPIWAIGTGRSSGSQDANLIIKFIRELFSSKYGGKIAERIRILYGGSVDPKNIKEFMNESDIDGALVGGASLHALSFSQIIKATEIL</sequence>
<dbReference type="PANTHER" id="PTHR21139:SF42">
    <property type="entry name" value="TRIOSEPHOSPHATE ISOMERASE"/>
    <property type="match status" value="1"/>
</dbReference>
<dbReference type="InterPro" id="IPR000652">
    <property type="entry name" value="Triosephosphate_isomerase"/>
</dbReference>
<accession>X1SEF8</accession>